<dbReference type="CDD" id="cd14480">
    <property type="entry name" value="SPX_VTC2_like"/>
    <property type="match status" value="1"/>
</dbReference>
<organism evidence="9 10">
    <name type="scientific">Hesseltinella vesiculosa</name>
    <dbReference type="NCBI Taxonomy" id="101127"/>
    <lineage>
        <taxon>Eukaryota</taxon>
        <taxon>Fungi</taxon>
        <taxon>Fungi incertae sedis</taxon>
        <taxon>Mucoromycota</taxon>
        <taxon>Mucoromycotina</taxon>
        <taxon>Mucoromycetes</taxon>
        <taxon>Mucorales</taxon>
        <taxon>Cunninghamellaceae</taxon>
        <taxon>Hesseltinella</taxon>
    </lineage>
</organism>
<dbReference type="Proteomes" id="UP000242146">
    <property type="component" value="Unassembled WGS sequence"/>
</dbReference>
<feature type="transmembrane region" description="Helical" evidence="7">
    <location>
        <begin position="708"/>
        <end position="729"/>
    </location>
</feature>
<dbReference type="AlphaFoldDB" id="A0A1X2GTP2"/>
<accession>A0A1X2GTP2</accession>
<dbReference type="Pfam" id="PF02656">
    <property type="entry name" value="DUF202"/>
    <property type="match status" value="1"/>
</dbReference>
<name>A0A1X2GTP2_9FUNG</name>
<dbReference type="Gene3D" id="3.20.100.30">
    <property type="entry name" value="VTC, catalytic tunnel domain"/>
    <property type="match status" value="1"/>
</dbReference>
<protein>
    <submittedName>
        <fullName evidence="9">SPX-domain-containing protein</fullName>
    </submittedName>
</protein>
<dbReference type="InterPro" id="IPR051572">
    <property type="entry name" value="VTC_Complex_Subunit"/>
</dbReference>
<dbReference type="PROSITE" id="PS51382">
    <property type="entry name" value="SPX"/>
    <property type="match status" value="1"/>
</dbReference>
<evidence type="ECO:0000256" key="1">
    <source>
        <dbReference type="ARBA" id="ARBA00004128"/>
    </source>
</evidence>
<reference evidence="9 10" key="1">
    <citation type="submission" date="2016-07" db="EMBL/GenBank/DDBJ databases">
        <title>Pervasive Adenine N6-methylation of Active Genes in Fungi.</title>
        <authorList>
            <consortium name="DOE Joint Genome Institute"/>
            <person name="Mondo S.J."/>
            <person name="Dannebaum R.O."/>
            <person name="Kuo R.C."/>
            <person name="Labutti K."/>
            <person name="Haridas S."/>
            <person name="Kuo A."/>
            <person name="Salamov A."/>
            <person name="Ahrendt S.R."/>
            <person name="Lipzen A."/>
            <person name="Sullivan W."/>
            <person name="Andreopoulos W.B."/>
            <person name="Clum A."/>
            <person name="Lindquist E."/>
            <person name="Daum C."/>
            <person name="Ramamoorthy G.K."/>
            <person name="Gryganskyi A."/>
            <person name="Culley D."/>
            <person name="Magnuson J.K."/>
            <person name="James T.Y."/>
            <person name="O'Malley M.A."/>
            <person name="Stajich J.E."/>
            <person name="Spatafora J.W."/>
            <person name="Visel A."/>
            <person name="Grigoriev I.V."/>
        </authorList>
    </citation>
    <scope>NUCLEOTIDE SEQUENCE [LARGE SCALE GENOMIC DNA]</scope>
    <source>
        <strain evidence="9 10">NRRL 3301</strain>
    </source>
</reference>
<evidence type="ECO:0000313" key="10">
    <source>
        <dbReference type="Proteomes" id="UP000242146"/>
    </source>
</evidence>
<evidence type="ECO:0000256" key="3">
    <source>
        <dbReference type="ARBA" id="ARBA00022692"/>
    </source>
</evidence>
<dbReference type="InterPro" id="IPR042267">
    <property type="entry name" value="VTC_sf"/>
</dbReference>
<comment type="subcellular location">
    <subcellularLocation>
        <location evidence="1">Vacuole membrane</location>
        <topology evidence="1">Multi-pass membrane protein</topology>
    </subcellularLocation>
</comment>
<keyword evidence="5 7" id="KW-0472">Membrane</keyword>
<feature type="compositionally biased region" description="Polar residues" evidence="6">
    <location>
        <begin position="532"/>
        <end position="563"/>
    </location>
</feature>
<gene>
    <name evidence="9" type="ORF">DM01DRAFT_1300130</name>
</gene>
<evidence type="ECO:0000256" key="6">
    <source>
        <dbReference type="SAM" id="MobiDB-lite"/>
    </source>
</evidence>
<feature type="transmembrane region" description="Helical" evidence="7">
    <location>
        <begin position="750"/>
        <end position="770"/>
    </location>
</feature>
<dbReference type="GO" id="GO:0006799">
    <property type="term" value="P:polyphosphate biosynthetic process"/>
    <property type="evidence" value="ECO:0007669"/>
    <property type="project" value="UniProtKB-ARBA"/>
</dbReference>
<dbReference type="InterPro" id="IPR004331">
    <property type="entry name" value="SPX_dom"/>
</dbReference>
<feature type="compositionally biased region" description="Polar residues" evidence="6">
    <location>
        <begin position="597"/>
        <end position="615"/>
    </location>
</feature>
<evidence type="ECO:0000256" key="4">
    <source>
        <dbReference type="ARBA" id="ARBA00022989"/>
    </source>
</evidence>
<evidence type="ECO:0000313" key="9">
    <source>
        <dbReference type="EMBL" id="ORX60378.1"/>
    </source>
</evidence>
<dbReference type="PANTHER" id="PTHR46140">
    <property type="entry name" value="VACUOLAR TRANSPORTER CHAPERONE 1-RELATED"/>
    <property type="match status" value="1"/>
</dbReference>
<dbReference type="PANTHER" id="PTHR46140:SF1">
    <property type="entry name" value="VACUOLAR TRANSPORTER CHAPERONE COMPLEX SUBUNIT 4-RELATED"/>
    <property type="match status" value="1"/>
</dbReference>
<dbReference type="STRING" id="101127.A0A1X2GTP2"/>
<dbReference type="OrthoDB" id="6493944at2759"/>
<comment type="caution">
    <text evidence="9">The sequence shown here is derived from an EMBL/GenBank/DDBJ whole genome shotgun (WGS) entry which is preliminary data.</text>
</comment>
<feature type="domain" description="SPX" evidence="8">
    <location>
        <begin position="1"/>
        <end position="153"/>
    </location>
</feature>
<keyword evidence="2" id="KW-0926">Vacuole</keyword>
<feature type="region of interest" description="Disordered" evidence="6">
    <location>
        <begin position="596"/>
        <end position="623"/>
    </location>
</feature>
<evidence type="ECO:0000256" key="5">
    <source>
        <dbReference type="ARBA" id="ARBA00023136"/>
    </source>
</evidence>
<keyword evidence="4 7" id="KW-1133">Transmembrane helix</keyword>
<evidence type="ECO:0000256" key="2">
    <source>
        <dbReference type="ARBA" id="ARBA00022554"/>
    </source>
</evidence>
<keyword evidence="3 7" id="KW-0812">Transmembrane</keyword>
<evidence type="ECO:0000256" key="7">
    <source>
        <dbReference type="SAM" id="Phobius"/>
    </source>
</evidence>
<proteinExistence type="predicted"/>
<sequence length="794" mass="91919">MKFGEELSTKIYEPWRHYYVQYSELSNELKRKHREHQGWTDDDEQDFQDLFQRELVKVFNFVGERMADLITRLNQAETRLLLLKESQPSTKRHQQQQQHANQPYDALADDVAEILLDVNDLSRYHQVNFTALSKLVKRHDKWTHLDLKNRFHQLLSERFPLEKVEFDVLIVRISSLQDQCRLFGQARSKKDYGQGGDQTAFERATSKFWIHPDNITEVKAILLMYLPIHVFNQKKTFESNDAAVSSVYFDNPNYDLYSGRLARSEGAEAVRFRWYGENHKEVYIERKTHHASWLDGKSVKDRFRLKEDLVVPFVQGKYTADDLTKSLKSKNKLDPATIDQNAFIARGIQTSFQEKGLEPMCRVFYNRTAFQVPGDQRLRISLDSNLTFIREDHLDNKTRRGLSDNWRRTDIEINHPFRNVPPQDIVHFPYAVLETKIQTHLGQEAPAWLMDLLSSHLVYEVPRFSKYLHGACTLYKDAIPVLPWWIPELEKDIRSAPVPKVGLSRSQSFKPLFNGHHRRSLTVEDNKENDSKQPLPQQNDRPSSPQALADHPTNTLTQQSTATKHVKHARPEEANNAMTKSQSLPFIAIQLSDKELPSSNTPTLNNEKSSPLTSDPTEKSHGQSRDFLARLWKSHSAFLPTKKTDDLILPRTQSQIMVQPMTPRFFEKVKKPDPKAFFANERTFISWLQFCALLLTVALNLLNNGDHISRIIGAVFIVISSVMSLYALFRFQVRAYQMRTGKTLLRLDDIYGPVVLCVLLVVALLLNFYLRLPMLTGGAEEDAELLDDTVVTLY</sequence>
<feature type="compositionally biased region" description="Basic and acidic residues" evidence="6">
    <location>
        <begin position="521"/>
        <end position="531"/>
    </location>
</feature>
<dbReference type="InterPro" id="IPR003807">
    <property type="entry name" value="DUF202"/>
</dbReference>
<dbReference type="CDD" id="cd07751">
    <property type="entry name" value="PolyPPase_VTC4_like"/>
    <property type="match status" value="1"/>
</dbReference>
<evidence type="ECO:0000259" key="8">
    <source>
        <dbReference type="PROSITE" id="PS51382"/>
    </source>
</evidence>
<dbReference type="GO" id="GO:0005774">
    <property type="term" value="C:vacuolar membrane"/>
    <property type="evidence" value="ECO:0007669"/>
    <property type="project" value="UniProtKB-SubCell"/>
</dbReference>
<dbReference type="Pfam" id="PF09359">
    <property type="entry name" value="VTC"/>
    <property type="match status" value="1"/>
</dbReference>
<dbReference type="EMBL" id="MCGT01000004">
    <property type="protein sequence ID" value="ORX60378.1"/>
    <property type="molecule type" value="Genomic_DNA"/>
</dbReference>
<dbReference type="InterPro" id="IPR018966">
    <property type="entry name" value="VTC_domain"/>
</dbReference>
<feature type="region of interest" description="Disordered" evidence="6">
    <location>
        <begin position="507"/>
        <end position="582"/>
    </location>
</feature>
<keyword evidence="10" id="KW-1185">Reference proteome</keyword>